<dbReference type="Gene3D" id="3.90.79.10">
    <property type="entry name" value="Nucleoside Triphosphate Pyrophosphohydrolase"/>
    <property type="match status" value="1"/>
</dbReference>
<evidence type="ECO:0000259" key="3">
    <source>
        <dbReference type="PROSITE" id="PS51462"/>
    </source>
</evidence>
<dbReference type="InterPro" id="IPR000086">
    <property type="entry name" value="NUDIX_hydrolase_dom"/>
</dbReference>
<evidence type="ECO:0000256" key="1">
    <source>
        <dbReference type="ARBA" id="ARBA00001946"/>
    </source>
</evidence>
<evidence type="ECO:0000313" key="4">
    <source>
        <dbReference type="EMBL" id="ODC03483.1"/>
    </source>
</evidence>
<accession>A0A1E2V984</accession>
<dbReference type="PROSITE" id="PS51462">
    <property type="entry name" value="NUDIX"/>
    <property type="match status" value="1"/>
</dbReference>
<dbReference type="GO" id="GO:0016787">
    <property type="term" value="F:hydrolase activity"/>
    <property type="evidence" value="ECO:0007669"/>
    <property type="project" value="UniProtKB-KW"/>
</dbReference>
<dbReference type="PANTHER" id="PTHR43046:SF14">
    <property type="entry name" value="MUTT_NUDIX FAMILY PROTEIN"/>
    <property type="match status" value="1"/>
</dbReference>
<evidence type="ECO:0000256" key="2">
    <source>
        <dbReference type="ARBA" id="ARBA00022801"/>
    </source>
</evidence>
<dbReference type="Pfam" id="PF00293">
    <property type="entry name" value="NUDIX"/>
    <property type="match status" value="1"/>
</dbReference>
<dbReference type="SUPFAM" id="SSF55811">
    <property type="entry name" value="Nudix"/>
    <property type="match status" value="1"/>
</dbReference>
<dbReference type="PANTHER" id="PTHR43046">
    <property type="entry name" value="GDP-MANNOSE MANNOSYL HYDROLASE"/>
    <property type="match status" value="1"/>
</dbReference>
<dbReference type="InterPro" id="IPR020084">
    <property type="entry name" value="NUDIX_hydrolase_CS"/>
</dbReference>
<protein>
    <recommendedName>
        <fullName evidence="3">Nudix hydrolase domain-containing protein</fullName>
    </recommendedName>
</protein>
<keyword evidence="5" id="KW-1185">Reference proteome</keyword>
<feature type="domain" description="Nudix hydrolase" evidence="3">
    <location>
        <begin position="15"/>
        <end position="141"/>
    </location>
</feature>
<dbReference type="InterPro" id="IPR015797">
    <property type="entry name" value="NUDIX_hydrolase-like_dom_sf"/>
</dbReference>
<evidence type="ECO:0000313" key="5">
    <source>
        <dbReference type="Proteomes" id="UP000094291"/>
    </source>
</evidence>
<organism evidence="4 5">
    <name type="scientific">Terasakiispira papahanaumokuakeensis</name>
    <dbReference type="NCBI Taxonomy" id="197479"/>
    <lineage>
        <taxon>Bacteria</taxon>
        <taxon>Pseudomonadati</taxon>
        <taxon>Pseudomonadota</taxon>
        <taxon>Gammaproteobacteria</taxon>
        <taxon>Oceanospirillales</taxon>
        <taxon>Terasakiispira</taxon>
    </lineage>
</organism>
<proteinExistence type="predicted"/>
<keyword evidence="2" id="KW-0378">Hydrolase</keyword>
<dbReference type="EMBL" id="MDTQ01000001">
    <property type="protein sequence ID" value="ODC03483.1"/>
    <property type="molecule type" value="Genomic_DNA"/>
</dbReference>
<reference evidence="4 5" key="1">
    <citation type="submission" date="2016-08" db="EMBL/GenBank/DDBJ databases">
        <authorList>
            <person name="Seilhamer J.J."/>
        </authorList>
    </citation>
    <scope>NUCLEOTIDE SEQUENCE [LARGE SCALE GENOMIC DNA]</scope>
    <source>
        <strain evidence="4 5">PH27A</strain>
    </source>
</reference>
<dbReference type="Proteomes" id="UP000094291">
    <property type="component" value="Unassembled WGS sequence"/>
</dbReference>
<comment type="cofactor">
    <cofactor evidence="1">
        <name>Mg(2+)</name>
        <dbReference type="ChEBI" id="CHEBI:18420"/>
    </cofactor>
</comment>
<dbReference type="PROSITE" id="PS00893">
    <property type="entry name" value="NUDIX_BOX"/>
    <property type="match status" value="1"/>
</dbReference>
<dbReference type="CDD" id="cd04690">
    <property type="entry name" value="NUDIX_Hydrolase"/>
    <property type="match status" value="1"/>
</dbReference>
<gene>
    <name evidence="4" type="ORF">BFW38_07925</name>
</gene>
<dbReference type="STRING" id="197479.BFW38_07925"/>
<sequence>MTPTMTNSSNATDQTSVLVSVAWVHQQSNKILCVRTQGQDRFFIPGGKPEQGESLPEALVREVHEELGVRLRPETIQPLTVIQGPAYGRPHCTLLMHCFVAEPETVDFSAHAEIAELVWVDQHNKSLCAPAAIQLIDELAMFDTHNSDSIF</sequence>
<dbReference type="AlphaFoldDB" id="A0A1E2V984"/>
<comment type="caution">
    <text evidence="4">The sequence shown here is derived from an EMBL/GenBank/DDBJ whole genome shotgun (WGS) entry which is preliminary data.</text>
</comment>
<name>A0A1E2V984_9GAMM</name>